<proteinExistence type="predicted"/>
<feature type="transmembrane region" description="Helical" evidence="1">
    <location>
        <begin position="111"/>
        <end position="132"/>
    </location>
</feature>
<keyword evidence="1" id="KW-0472">Membrane</keyword>
<protein>
    <submittedName>
        <fullName evidence="2">Transnmembrane protein</fullName>
    </submittedName>
</protein>
<feature type="transmembrane region" description="Helical" evidence="1">
    <location>
        <begin position="195"/>
        <end position="214"/>
    </location>
</feature>
<feature type="transmembrane region" description="Helical" evidence="1">
    <location>
        <begin position="161"/>
        <end position="183"/>
    </location>
</feature>
<name>A0A1D3K6Z5_PSEVE</name>
<evidence type="ECO:0000313" key="2">
    <source>
        <dbReference type="EMBL" id="SBW84113.1"/>
    </source>
</evidence>
<keyword evidence="1" id="KW-1133">Transmembrane helix</keyword>
<evidence type="ECO:0000256" key="1">
    <source>
        <dbReference type="SAM" id="Phobius"/>
    </source>
</evidence>
<feature type="transmembrane region" description="Helical" evidence="1">
    <location>
        <begin position="250"/>
        <end position="271"/>
    </location>
</feature>
<reference evidence="3" key="1">
    <citation type="submission" date="2016-07" db="EMBL/GenBank/DDBJ databases">
        <authorList>
            <person name="Florea S."/>
            <person name="Webb J.S."/>
            <person name="Jaromczyk J."/>
            <person name="Schardl C.L."/>
        </authorList>
    </citation>
    <scope>NUCLEOTIDE SEQUENCE [LARGE SCALE GENOMIC DNA]</scope>
    <source>
        <strain evidence="3">1YdBTEX2</strain>
    </source>
</reference>
<dbReference type="EMBL" id="LT599584">
    <property type="protein sequence ID" value="SBW84113.1"/>
    <property type="molecule type" value="Genomic_DNA"/>
</dbReference>
<evidence type="ECO:0000313" key="3">
    <source>
        <dbReference type="Proteomes" id="UP000245431"/>
    </source>
</evidence>
<accession>A0A1D3K6Z5</accession>
<organism evidence="2 3">
    <name type="scientific">Pseudomonas veronii 1YdBTEX2</name>
    <dbReference type="NCBI Taxonomy" id="1295141"/>
    <lineage>
        <taxon>Bacteria</taxon>
        <taxon>Pseudomonadati</taxon>
        <taxon>Pseudomonadota</taxon>
        <taxon>Gammaproteobacteria</taxon>
        <taxon>Pseudomonadales</taxon>
        <taxon>Pseudomonadaceae</taxon>
        <taxon>Pseudomonas</taxon>
    </lineage>
</organism>
<keyword evidence="1" id="KW-0812">Transmembrane</keyword>
<feature type="transmembrane region" description="Helical" evidence="1">
    <location>
        <begin position="20"/>
        <end position="42"/>
    </location>
</feature>
<gene>
    <name evidence="2" type="ORF">PVE_R2G0083</name>
</gene>
<dbReference type="AlphaFoldDB" id="A0A1D3K6Z5"/>
<sequence>MRAEIAAYLKDVQLDPAVLLMLQMFLSLLLVPTAAITAWHFALSRMSRFTWRAYQITGAFGAPVHELSHLLACLAFRLPVHRVALYTPGRGDGCLGYVVFSANHRSFFNNVGMAVQGVAPLFGGTAIVHYVLKSQGQLSLPSETSGDPGWIVDVAVDTVNAAIGLGTSGGLGFALLLGMLVIAMHSIPSWADVRVGLKGLLMLVVTAIFVAAASEIATSYVSLASSFQSLGMGVTHWIRVSLEVGLAGAVRLVTLAVIGGLGLVVVPGILFEASTGVFSSLKRHQSTFIDD</sequence>
<dbReference type="Proteomes" id="UP000245431">
    <property type="component" value="Chromosome PVE_r2"/>
</dbReference>